<dbReference type="Proteomes" id="UP000298652">
    <property type="component" value="Chromosome 7"/>
</dbReference>
<feature type="region of interest" description="Disordered" evidence="1">
    <location>
        <begin position="130"/>
        <end position="155"/>
    </location>
</feature>
<feature type="compositionally biased region" description="Low complexity" evidence="1">
    <location>
        <begin position="94"/>
        <end position="108"/>
    </location>
</feature>
<keyword evidence="3" id="KW-1185">Reference proteome</keyword>
<evidence type="ECO:0000313" key="2">
    <source>
        <dbReference type="EMBL" id="TKW06853.1"/>
    </source>
</evidence>
<sequence>MDQHKEKEAENKSQDSTAEQLKEASSKESMDQRAGYKAEEESAPAGLLIKEVASGEESWPALLAHPCSLLQLLLRACAGCLGLHGYCSSDDPKAAAAAAPDATAADSSQEGEGGDRANYLYMQAEVLARVRAVRRPPPPGQRPREGSGGNGGAHH</sequence>
<gene>
    <name evidence="2" type="ORF">SEVIR_7G267800v2</name>
</gene>
<proteinExistence type="predicted"/>
<organism evidence="2 3">
    <name type="scientific">Setaria viridis</name>
    <name type="common">Green bristlegrass</name>
    <name type="synonym">Setaria italica subsp. viridis</name>
    <dbReference type="NCBI Taxonomy" id="4556"/>
    <lineage>
        <taxon>Eukaryota</taxon>
        <taxon>Viridiplantae</taxon>
        <taxon>Streptophyta</taxon>
        <taxon>Embryophyta</taxon>
        <taxon>Tracheophyta</taxon>
        <taxon>Spermatophyta</taxon>
        <taxon>Magnoliopsida</taxon>
        <taxon>Liliopsida</taxon>
        <taxon>Poales</taxon>
        <taxon>Poaceae</taxon>
        <taxon>PACMAD clade</taxon>
        <taxon>Panicoideae</taxon>
        <taxon>Panicodae</taxon>
        <taxon>Paniceae</taxon>
        <taxon>Cenchrinae</taxon>
        <taxon>Setaria</taxon>
    </lineage>
</organism>
<dbReference type="AlphaFoldDB" id="A0A4U6U069"/>
<dbReference type="Gramene" id="TKW06853">
    <property type="protein sequence ID" value="TKW06853"/>
    <property type="gene ID" value="SEVIR_7G267800v2"/>
</dbReference>
<dbReference type="EMBL" id="CM016558">
    <property type="protein sequence ID" value="TKW06853.1"/>
    <property type="molecule type" value="Genomic_DNA"/>
</dbReference>
<name>A0A4U6U069_SETVI</name>
<evidence type="ECO:0000313" key="3">
    <source>
        <dbReference type="Proteomes" id="UP000298652"/>
    </source>
</evidence>
<protein>
    <submittedName>
        <fullName evidence="2">Uncharacterized protein</fullName>
    </submittedName>
</protein>
<reference evidence="2" key="1">
    <citation type="submission" date="2019-03" db="EMBL/GenBank/DDBJ databases">
        <title>WGS assembly of Setaria viridis.</title>
        <authorList>
            <person name="Huang P."/>
            <person name="Jenkins J."/>
            <person name="Grimwood J."/>
            <person name="Barry K."/>
            <person name="Healey A."/>
            <person name="Mamidi S."/>
            <person name="Sreedasyam A."/>
            <person name="Shu S."/>
            <person name="Feldman M."/>
            <person name="Wu J."/>
            <person name="Yu Y."/>
            <person name="Chen C."/>
            <person name="Johnson J."/>
            <person name="Rokhsar D."/>
            <person name="Baxter I."/>
            <person name="Schmutz J."/>
            <person name="Brutnell T."/>
            <person name="Kellogg E."/>
        </authorList>
    </citation>
    <scope>NUCLEOTIDE SEQUENCE [LARGE SCALE GENOMIC DNA]</scope>
</reference>
<accession>A0A4U6U069</accession>
<feature type="region of interest" description="Disordered" evidence="1">
    <location>
        <begin position="91"/>
        <end position="118"/>
    </location>
</feature>
<feature type="compositionally biased region" description="Basic and acidic residues" evidence="1">
    <location>
        <begin position="20"/>
        <end position="40"/>
    </location>
</feature>
<feature type="region of interest" description="Disordered" evidence="1">
    <location>
        <begin position="1"/>
        <end position="42"/>
    </location>
</feature>
<dbReference type="OMA" id="RYIARVC"/>
<evidence type="ECO:0000256" key="1">
    <source>
        <dbReference type="SAM" id="MobiDB-lite"/>
    </source>
</evidence>
<feature type="compositionally biased region" description="Basic and acidic residues" evidence="1">
    <location>
        <begin position="1"/>
        <end position="13"/>
    </location>
</feature>
<feature type="compositionally biased region" description="Gly residues" evidence="1">
    <location>
        <begin position="146"/>
        <end position="155"/>
    </location>
</feature>